<sequence length="110" mass="12166">MHSKRPWTCHATCPVITPLCFFKIGSCTPRRATSATRLAAPAPRILRLHPPPLRRPNDFSPFFLYICFARKASSPLSRPPGARRCQNSSLCTPGSPRESFAAGFGYSSME</sequence>
<keyword evidence="2" id="KW-1185">Reference proteome</keyword>
<name>A0A8X6PMS5_NEPPI</name>
<comment type="caution">
    <text evidence="1">The sequence shown here is derived from an EMBL/GenBank/DDBJ whole genome shotgun (WGS) entry which is preliminary data.</text>
</comment>
<organism evidence="1 2">
    <name type="scientific">Nephila pilipes</name>
    <name type="common">Giant wood spider</name>
    <name type="synonym">Nephila maculata</name>
    <dbReference type="NCBI Taxonomy" id="299642"/>
    <lineage>
        <taxon>Eukaryota</taxon>
        <taxon>Metazoa</taxon>
        <taxon>Ecdysozoa</taxon>
        <taxon>Arthropoda</taxon>
        <taxon>Chelicerata</taxon>
        <taxon>Arachnida</taxon>
        <taxon>Araneae</taxon>
        <taxon>Araneomorphae</taxon>
        <taxon>Entelegynae</taxon>
        <taxon>Araneoidea</taxon>
        <taxon>Nephilidae</taxon>
        <taxon>Nephila</taxon>
    </lineage>
</organism>
<evidence type="ECO:0000313" key="1">
    <source>
        <dbReference type="EMBL" id="GFT78920.1"/>
    </source>
</evidence>
<reference evidence="1" key="1">
    <citation type="submission" date="2020-08" db="EMBL/GenBank/DDBJ databases">
        <title>Multicomponent nature underlies the extraordinary mechanical properties of spider dragline silk.</title>
        <authorList>
            <person name="Kono N."/>
            <person name="Nakamura H."/>
            <person name="Mori M."/>
            <person name="Yoshida Y."/>
            <person name="Ohtoshi R."/>
            <person name="Malay A.D."/>
            <person name="Moran D.A.P."/>
            <person name="Tomita M."/>
            <person name="Numata K."/>
            <person name="Arakawa K."/>
        </authorList>
    </citation>
    <scope>NUCLEOTIDE SEQUENCE</scope>
</reference>
<dbReference type="EMBL" id="BMAW01022663">
    <property type="protein sequence ID" value="GFT78920.1"/>
    <property type="molecule type" value="Genomic_DNA"/>
</dbReference>
<evidence type="ECO:0000313" key="2">
    <source>
        <dbReference type="Proteomes" id="UP000887013"/>
    </source>
</evidence>
<protein>
    <submittedName>
        <fullName evidence="1">Uncharacterized protein</fullName>
    </submittedName>
</protein>
<dbReference type="Proteomes" id="UP000887013">
    <property type="component" value="Unassembled WGS sequence"/>
</dbReference>
<accession>A0A8X6PMS5</accession>
<proteinExistence type="predicted"/>
<dbReference type="AlphaFoldDB" id="A0A8X6PMS5"/>
<gene>
    <name evidence="1" type="ORF">NPIL_564611</name>
</gene>